<dbReference type="Proteomes" id="UP000321424">
    <property type="component" value="Unassembled WGS sequence"/>
</dbReference>
<organism evidence="2 3">
    <name type="scientific">Nocardia ninae NBRC 108245</name>
    <dbReference type="NCBI Taxonomy" id="1210091"/>
    <lineage>
        <taxon>Bacteria</taxon>
        <taxon>Bacillati</taxon>
        <taxon>Actinomycetota</taxon>
        <taxon>Actinomycetes</taxon>
        <taxon>Mycobacteriales</taxon>
        <taxon>Nocardiaceae</taxon>
        <taxon>Nocardia</taxon>
    </lineage>
</organism>
<protein>
    <submittedName>
        <fullName evidence="2">Uncharacterized protein</fullName>
    </submittedName>
</protein>
<proteinExistence type="predicted"/>
<feature type="compositionally biased region" description="Low complexity" evidence="1">
    <location>
        <begin position="118"/>
        <end position="155"/>
    </location>
</feature>
<dbReference type="AlphaFoldDB" id="A0A511MFZ0"/>
<dbReference type="EMBL" id="BJXA01000026">
    <property type="protein sequence ID" value="GEM39572.1"/>
    <property type="molecule type" value="Genomic_DNA"/>
</dbReference>
<accession>A0A511MFZ0</accession>
<sequence length="226" mass="21807">MVGCADVDRHGSGARVADVVDSGGQVTHGTGRPWISIVTSIDSSSGILGNSVVVVEVCRSVVVAGGGSVVVGTSVVAAASTGSVGVEESTDSIGGGSTGSIGVESTGSIGVESTGSIGAESSGSVDGSESSGSSAVGSSSVVPEPVSSSVPPSVGLRSIGGNSTDWSLVGSGRDIDSAESSVVSGRAVVCAADPEIINPAAITKDPVIGPDLRIVRAVCHHCPNIH</sequence>
<evidence type="ECO:0000313" key="2">
    <source>
        <dbReference type="EMBL" id="GEM39572.1"/>
    </source>
</evidence>
<name>A0A511MFZ0_9NOCA</name>
<evidence type="ECO:0000256" key="1">
    <source>
        <dbReference type="SAM" id="MobiDB-lite"/>
    </source>
</evidence>
<comment type="caution">
    <text evidence="2">The sequence shown here is derived from an EMBL/GenBank/DDBJ whole genome shotgun (WGS) entry which is preliminary data.</text>
</comment>
<gene>
    <name evidence="2" type="ORF">NN4_40910</name>
</gene>
<reference evidence="2 3" key="1">
    <citation type="submission" date="2019-07" db="EMBL/GenBank/DDBJ databases">
        <title>Whole genome shotgun sequence of Nocardia ninae NBRC 108245.</title>
        <authorList>
            <person name="Hosoyama A."/>
            <person name="Uohara A."/>
            <person name="Ohji S."/>
            <person name="Ichikawa N."/>
        </authorList>
    </citation>
    <scope>NUCLEOTIDE SEQUENCE [LARGE SCALE GENOMIC DNA]</scope>
    <source>
        <strain evidence="2 3">NBRC 108245</strain>
    </source>
</reference>
<feature type="compositionally biased region" description="Low complexity" evidence="1">
    <location>
        <begin position="100"/>
        <end position="110"/>
    </location>
</feature>
<keyword evidence="3" id="KW-1185">Reference proteome</keyword>
<evidence type="ECO:0000313" key="3">
    <source>
        <dbReference type="Proteomes" id="UP000321424"/>
    </source>
</evidence>
<feature type="region of interest" description="Disordered" evidence="1">
    <location>
        <begin position="81"/>
        <end position="158"/>
    </location>
</feature>